<evidence type="ECO:0000313" key="1">
    <source>
        <dbReference type="EMBL" id="SET06779.1"/>
    </source>
</evidence>
<dbReference type="EMBL" id="FOHZ01000004">
    <property type="protein sequence ID" value="SET06779.1"/>
    <property type="molecule type" value="Genomic_DNA"/>
</dbReference>
<protein>
    <recommendedName>
        <fullName evidence="3">Response regulator</fullName>
    </recommendedName>
</protein>
<accession>A0A1I0BIR3</accession>
<dbReference type="STRING" id="430453.SAMN04487962_10437"/>
<evidence type="ECO:0008006" key="3">
    <source>
        <dbReference type="Google" id="ProtNLM"/>
    </source>
</evidence>
<dbReference type="Proteomes" id="UP000198762">
    <property type="component" value="Unassembled WGS sequence"/>
</dbReference>
<dbReference type="AlphaFoldDB" id="A0A1I0BIR3"/>
<keyword evidence="2" id="KW-1185">Reference proteome</keyword>
<name>A0A1I0BIR3_9GAMM</name>
<proteinExistence type="predicted"/>
<sequence>MGDHGIYYPFFGGRPDRPRDQSDRLMKKSQPLSVDKILIELLRQQPDTPFSNTSIRDMYLLQIPEVQRPSRNKVRKHIYRELLRLEKAKVIDRYEGSTGRGCKFIYRSNKQDISLESKPSPFRAAYGHVESSMDSDTQRALQEELSKRKVELIASIGEAEEYQRLYHKYPALRSAVKAQYLESRERSTKLLGQLRAVESVITKIGFPA</sequence>
<gene>
    <name evidence="1" type="ORF">SAMN04487962_10437</name>
</gene>
<evidence type="ECO:0000313" key="2">
    <source>
        <dbReference type="Proteomes" id="UP000198762"/>
    </source>
</evidence>
<organism evidence="1 2">
    <name type="scientific">Marinobacter segnicrescens</name>
    <dbReference type="NCBI Taxonomy" id="430453"/>
    <lineage>
        <taxon>Bacteria</taxon>
        <taxon>Pseudomonadati</taxon>
        <taxon>Pseudomonadota</taxon>
        <taxon>Gammaproteobacteria</taxon>
        <taxon>Pseudomonadales</taxon>
        <taxon>Marinobacteraceae</taxon>
        <taxon>Marinobacter</taxon>
    </lineage>
</organism>
<reference evidence="2" key="1">
    <citation type="submission" date="2016-10" db="EMBL/GenBank/DDBJ databases">
        <authorList>
            <person name="Varghese N."/>
            <person name="Submissions S."/>
        </authorList>
    </citation>
    <scope>NUCLEOTIDE SEQUENCE [LARGE SCALE GENOMIC DNA]</scope>
    <source>
        <strain evidence="2">CGMCC 1.6489</strain>
    </source>
</reference>